<proteinExistence type="predicted"/>
<organism evidence="1 2">
    <name type="scientific">Halovenus aranensis</name>
    <dbReference type="NCBI Taxonomy" id="890420"/>
    <lineage>
        <taxon>Archaea</taxon>
        <taxon>Methanobacteriati</taxon>
        <taxon>Methanobacteriota</taxon>
        <taxon>Stenosarchaea group</taxon>
        <taxon>Halobacteria</taxon>
        <taxon>Halobacteriales</taxon>
        <taxon>Haloarculaceae</taxon>
        <taxon>Halovenus</taxon>
    </lineage>
</organism>
<gene>
    <name evidence="1" type="ORF">SAMN05216226_1142</name>
</gene>
<dbReference type="EMBL" id="FNFC01000014">
    <property type="protein sequence ID" value="SDJ99797.1"/>
    <property type="molecule type" value="Genomic_DNA"/>
</dbReference>
<reference evidence="1 2" key="1">
    <citation type="submission" date="2016-10" db="EMBL/GenBank/DDBJ databases">
        <authorList>
            <person name="de Groot N.N."/>
        </authorList>
    </citation>
    <scope>NUCLEOTIDE SEQUENCE [LARGE SCALE GENOMIC DNA]</scope>
    <source>
        <strain evidence="1 2">IBRC-M10015</strain>
    </source>
</reference>
<evidence type="ECO:0000313" key="2">
    <source>
        <dbReference type="Proteomes" id="UP000198856"/>
    </source>
</evidence>
<dbReference type="Proteomes" id="UP000198856">
    <property type="component" value="Unassembled WGS sequence"/>
</dbReference>
<protein>
    <submittedName>
        <fullName evidence="1">Uncharacterized protein</fullName>
    </submittedName>
</protein>
<name>A0A1G8YAT0_9EURY</name>
<dbReference type="AlphaFoldDB" id="A0A1G8YAT0"/>
<keyword evidence="2" id="KW-1185">Reference proteome</keyword>
<evidence type="ECO:0000313" key="1">
    <source>
        <dbReference type="EMBL" id="SDJ99797.1"/>
    </source>
</evidence>
<sequence length="39" mass="4151">MGLLDFSAATAISVSLPINPTVSRKKTGISDVLMPVQEY</sequence>
<accession>A0A1G8YAT0</accession>